<dbReference type="PANTHER" id="PTHR46825:SF9">
    <property type="entry name" value="BETA-LACTAMASE-RELATED DOMAIN-CONTAINING PROTEIN"/>
    <property type="match status" value="1"/>
</dbReference>
<gene>
    <name evidence="2" type="ORF">KDA_41310</name>
</gene>
<dbReference type="AlphaFoldDB" id="A0A402BBJ7"/>
<sequence>MLSTKIEALITNKVSAHGPGVAIAIVKDGQTLYRQGHGLANLEWQIAITPATVFGLGSVTKPFTATAMVLLEQQGKLRLSDALQTYLPDYPAYEHEITLMHLLTHTSGIPNFITQPGFWKYHAYTNSLEDVIALFKDLPLDFEPGSAYSYSNSGYLLLGLIIEKLLDMDYGQALQHLIFEPLGMTHSCYMRSETIIPYRAGGYEREGGTYQNARGMSAETKHAAGALGSTLDDMLRWQQALRAGQLLDHAAQARMDTPLTLNNGRRENYGLGWAPGSYRGHAFRCHAGGVPGYSSFIGYFPQDDLTILLLSNLGSFDCAELARQITNLLLELPTPVYPTCEPAPERFTNMIGSYSGLFGTLKIHHQGSQLYLDGRVPQRFIPIDESSFYQANDPDVTLHFEDPDASGRYQRLRKIQPFFWFTVTRQ</sequence>
<dbReference type="EMBL" id="BIFT01000001">
    <property type="protein sequence ID" value="GCE28647.1"/>
    <property type="molecule type" value="Genomic_DNA"/>
</dbReference>
<dbReference type="InterPro" id="IPR012338">
    <property type="entry name" value="Beta-lactam/transpept-like"/>
</dbReference>
<dbReference type="RefSeq" id="WP_126628838.1">
    <property type="nucleotide sequence ID" value="NZ_BIFT01000001.1"/>
</dbReference>
<organism evidence="2 3">
    <name type="scientific">Dictyobacter alpinus</name>
    <dbReference type="NCBI Taxonomy" id="2014873"/>
    <lineage>
        <taxon>Bacteria</taxon>
        <taxon>Bacillati</taxon>
        <taxon>Chloroflexota</taxon>
        <taxon>Ktedonobacteria</taxon>
        <taxon>Ktedonobacterales</taxon>
        <taxon>Dictyobacteraceae</taxon>
        <taxon>Dictyobacter</taxon>
    </lineage>
</organism>
<dbReference type="InterPro" id="IPR001466">
    <property type="entry name" value="Beta-lactam-related"/>
</dbReference>
<name>A0A402BBJ7_9CHLR</name>
<keyword evidence="3" id="KW-1185">Reference proteome</keyword>
<dbReference type="Proteomes" id="UP000287171">
    <property type="component" value="Unassembled WGS sequence"/>
</dbReference>
<evidence type="ECO:0000313" key="2">
    <source>
        <dbReference type="EMBL" id="GCE28647.1"/>
    </source>
</evidence>
<evidence type="ECO:0000313" key="3">
    <source>
        <dbReference type="Proteomes" id="UP000287171"/>
    </source>
</evidence>
<dbReference type="OrthoDB" id="9803467at2"/>
<comment type="caution">
    <text evidence="2">The sequence shown here is derived from an EMBL/GenBank/DDBJ whole genome shotgun (WGS) entry which is preliminary data.</text>
</comment>
<reference evidence="3" key="1">
    <citation type="submission" date="2018-12" db="EMBL/GenBank/DDBJ databases">
        <title>Tengunoibacter tsumagoiensis gen. nov., sp. nov., Dictyobacter kobayashii sp. nov., D. alpinus sp. nov., and D. joshuensis sp. nov. and description of Dictyobacteraceae fam. nov. within the order Ktedonobacterales isolated from Tengu-no-mugimeshi.</title>
        <authorList>
            <person name="Wang C.M."/>
            <person name="Zheng Y."/>
            <person name="Sakai Y."/>
            <person name="Toyoda A."/>
            <person name="Minakuchi Y."/>
            <person name="Abe K."/>
            <person name="Yokota A."/>
            <person name="Yabe S."/>
        </authorList>
    </citation>
    <scope>NUCLEOTIDE SEQUENCE [LARGE SCALE GENOMIC DNA]</scope>
    <source>
        <strain evidence="3">Uno16</strain>
    </source>
</reference>
<dbReference type="Pfam" id="PF00144">
    <property type="entry name" value="Beta-lactamase"/>
    <property type="match status" value="1"/>
</dbReference>
<proteinExistence type="predicted"/>
<evidence type="ECO:0000259" key="1">
    <source>
        <dbReference type="Pfam" id="PF00144"/>
    </source>
</evidence>
<dbReference type="PANTHER" id="PTHR46825">
    <property type="entry name" value="D-ALANYL-D-ALANINE-CARBOXYPEPTIDASE/ENDOPEPTIDASE AMPH"/>
    <property type="match status" value="1"/>
</dbReference>
<accession>A0A402BBJ7</accession>
<dbReference type="InterPro" id="IPR050491">
    <property type="entry name" value="AmpC-like"/>
</dbReference>
<protein>
    <recommendedName>
        <fullName evidence="1">Beta-lactamase-related domain-containing protein</fullName>
    </recommendedName>
</protein>
<dbReference type="SUPFAM" id="SSF56601">
    <property type="entry name" value="beta-lactamase/transpeptidase-like"/>
    <property type="match status" value="1"/>
</dbReference>
<feature type="domain" description="Beta-lactamase-related" evidence="1">
    <location>
        <begin position="8"/>
        <end position="315"/>
    </location>
</feature>
<dbReference type="Gene3D" id="3.40.710.10">
    <property type="entry name" value="DD-peptidase/beta-lactamase superfamily"/>
    <property type="match status" value="1"/>
</dbReference>